<dbReference type="InterPro" id="IPR036034">
    <property type="entry name" value="PDZ_sf"/>
</dbReference>
<dbReference type="HOGENOM" id="CLU_035713_1_0_9"/>
<dbReference type="RefSeq" id="WP_049685155.1">
    <property type="nucleotide sequence ID" value="NZ_CP009170.1"/>
</dbReference>
<evidence type="ECO:0000313" key="2">
    <source>
        <dbReference type="EMBL" id="AIS52390.1"/>
    </source>
</evidence>
<dbReference type="SUPFAM" id="SSF50156">
    <property type="entry name" value="PDZ domain-like"/>
    <property type="match status" value="1"/>
</dbReference>
<evidence type="ECO:0000259" key="1">
    <source>
        <dbReference type="PROSITE" id="PS51494"/>
    </source>
</evidence>
<dbReference type="PROSITE" id="PS51494">
    <property type="entry name" value="SPOIVB"/>
    <property type="match status" value="1"/>
</dbReference>
<dbReference type="STRING" id="2325.TKV_c12190"/>
<protein>
    <submittedName>
        <fullName evidence="2">SpoIVB peptidase</fullName>
        <ecNumber evidence="2">3.4.21.116</ecNumber>
    </submittedName>
</protein>
<dbReference type="InterPro" id="IPR009003">
    <property type="entry name" value="Peptidase_S1_PA"/>
</dbReference>
<dbReference type="NCBIfam" id="TIGR02860">
    <property type="entry name" value="spore_IV_B"/>
    <property type="match status" value="1"/>
</dbReference>
<accession>A0A097ARF3</accession>
<dbReference type="OrthoDB" id="9765242at2"/>
<dbReference type="EMBL" id="CP009170">
    <property type="protein sequence ID" value="AIS52390.1"/>
    <property type="molecule type" value="Genomic_DNA"/>
</dbReference>
<gene>
    <name evidence="2" type="primary">spoIVB</name>
    <name evidence="2" type="ORF">TKV_c12190</name>
</gene>
<proteinExistence type="predicted"/>
<dbReference type="SUPFAM" id="SSF50494">
    <property type="entry name" value="Trypsin-like serine proteases"/>
    <property type="match status" value="1"/>
</dbReference>
<dbReference type="GO" id="GO:0016787">
    <property type="term" value="F:hydrolase activity"/>
    <property type="evidence" value="ECO:0007669"/>
    <property type="project" value="UniProtKB-KW"/>
</dbReference>
<dbReference type="KEGG" id="tki:TKV_c12190"/>
<reference evidence="3" key="1">
    <citation type="journal article" date="2015" name="Genome Announc.">
        <title>Whole-Genome Sequences of 80 Environmental and Clinical Isolates of Burkholderia pseudomallei.</title>
        <authorList>
            <person name="Johnson S.L."/>
            <person name="Baker A.L."/>
            <person name="Chain P.S."/>
            <person name="Currie B.J."/>
            <person name="Daligault H.E."/>
            <person name="Davenport K.W."/>
            <person name="Davis C.B."/>
            <person name="Inglis T.J."/>
            <person name="Kaestli M."/>
            <person name="Koren S."/>
            <person name="Mayo M."/>
            <person name="Merritt A.J."/>
            <person name="Price E.P."/>
            <person name="Sarovich D.S."/>
            <person name="Warner J."/>
            <person name="Rosovitz M.J."/>
        </authorList>
    </citation>
    <scope>NUCLEOTIDE SEQUENCE [LARGE SCALE GENOMIC DNA]</scope>
    <source>
        <strain evidence="3">DSM 2030</strain>
    </source>
</reference>
<evidence type="ECO:0000313" key="3">
    <source>
        <dbReference type="Proteomes" id="UP000029669"/>
    </source>
</evidence>
<keyword evidence="2" id="KW-0378">Hydrolase</keyword>
<dbReference type="EC" id="3.4.21.116" evidence="2"/>
<dbReference type="InterPro" id="IPR014219">
    <property type="entry name" value="SpoIVB"/>
</dbReference>
<dbReference type="Proteomes" id="UP000029669">
    <property type="component" value="Chromosome"/>
</dbReference>
<dbReference type="Pfam" id="PF05580">
    <property type="entry name" value="Peptidase_S55"/>
    <property type="match status" value="1"/>
</dbReference>
<dbReference type="InterPro" id="IPR008763">
    <property type="entry name" value="Peptidase_S55"/>
</dbReference>
<organism evidence="2 3">
    <name type="scientific">Thermoanaerobacter kivui</name>
    <name type="common">Acetogenium kivui</name>
    <dbReference type="NCBI Taxonomy" id="2325"/>
    <lineage>
        <taxon>Bacteria</taxon>
        <taxon>Bacillati</taxon>
        <taxon>Bacillota</taxon>
        <taxon>Clostridia</taxon>
        <taxon>Thermoanaerobacterales</taxon>
        <taxon>Thermoanaerobacteraceae</taxon>
        <taxon>Thermoanaerobacter</taxon>
    </lineage>
</organism>
<sequence length="437" mass="49098">MVQKKLKLLLFILLSFFLVFANYFTSIRNISQTPSNFKFFEGEKASYNFNLPVKVSFNTDKKGILKINETDDQTVLNLKEPITIEAVNTGTVNVDFKLFGIFPIKHVSIDIVPAIKVIPGGQAIGVKLNTKGALVVGYSEIIGEDGKVYNPYREGKIQIGDIILEVNGVEIKQAEDITKIANEQKRKALNLKINRKNNIFYTTIHPVKSKEDKQYRIGLWVRDHTAGIGTLTFYYPRSKMYGALGHAITDVDTGHVLSVENGEIMNSRITSIDQGRRSKPGELKGIFLEEVDTIGNILKNTEFGIYGNMYKDYKNELYDEIPIAYQSQIREGPAKILATVDNNGIQQFDVQIVKKAYQETPSQKSMIIKIVDKDLLKKTGGIIQGMSGSPIIQDGKLVGAVTHVFVNDPTKGYAVYAEWMINEMNNLLNNKQVFRNK</sequence>
<feature type="domain" description="Peptidase S55" evidence="1">
    <location>
        <begin position="198"/>
        <end position="436"/>
    </location>
</feature>
<dbReference type="eggNOG" id="COG0750">
    <property type="taxonomic scope" value="Bacteria"/>
</dbReference>
<keyword evidence="3" id="KW-1185">Reference proteome</keyword>
<name>A0A097ARF3_THEKI</name>
<dbReference type="AlphaFoldDB" id="A0A097ARF3"/>
<dbReference type="Gene3D" id="2.30.42.10">
    <property type="match status" value="1"/>
</dbReference>